<comment type="caution">
    <text evidence="2">The sequence shown here is derived from an EMBL/GenBank/DDBJ whole genome shotgun (WGS) entry which is preliminary data.</text>
</comment>
<accession>A0A246BFG3</accession>
<proteinExistence type="predicted"/>
<dbReference type="AlphaFoldDB" id="A0A246BFG3"/>
<name>A0A246BFG3_9DEIO</name>
<dbReference type="OrthoDB" id="1551270at2"/>
<protein>
    <recommendedName>
        <fullName evidence="4">DUF2314 domain-containing protein</fullName>
    </recommendedName>
</protein>
<evidence type="ECO:0000313" key="3">
    <source>
        <dbReference type="Proteomes" id="UP000197208"/>
    </source>
</evidence>
<sequence length="131" mass="14951">MRWPEYDRDGFELLSAEERHAANPDTFWIPDVQVRSSLRRGQAAKLLFDIQFQEDGKPMLGTERMWVIVSRREGDVYVGVLDSVPRTTAPGDPLQTGVEVPFLPEHVCDAGNPPQEYSNGRLEQPAVRRWT</sequence>
<organism evidence="2 3">
    <name type="scientific">Deinococcus indicus</name>
    <dbReference type="NCBI Taxonomy" id="223556"/>
    <lineage>
        <taxon>Bacteria</taxon>
        <taxon>Thermotogati</taxon>
        <taxon>Deinococcota</taxon>
        <taxon>Deinococci</taxon>
        <taxon>Deinococcales</taxon>
        <taxon>Deinococcaceae</taxon>
        <taxon>Deinococcus</taxon>
    </lineage>
</organism>
<evidence type="ECO:0008006" key="4">
    <source>
        <dbReference type="Google" id="ProtNLM"/>
    </source>
</evidence>
<keyword evidence="3" id="KW-1185">Reference proteome</keyword>
<evidence type="ECO:0000313" key="2">
    <source>
        <dbReference type="EMBL" id="OWL93957.1"/>
    </source>
</evidence>
<reference evidence="2 3" key="1">
    <citation type="submission" date="2017-05" db="EMBL/GenBank/DDBJ databases">
        <title>De novo genome assembly of Deniococcus indicus strain DR1.</title>
        <authorList>
            <person name="Chauhan D."/>
            <person name="Yennamalli R.M."/>
            <person name="Priyadarshini R."/>
        </authorList>
    </citation>
    <scope>NUCLEOTIDE SEQUENCE [LARGE SCALE GENOMIC DNA]</scope>
    <source>
        <strain evidence="2 3">DR1</strain>
    </source>
</reference>
<dbReference type="RefSeq" id="WP_088249995.1">
    <property type="nucleotide sequence ID" value="NZ_BNAM01000001.1"/>
</dbReference>
<evidence type="ECO:0000256" key="1">
    <source>
        <dbReference type="SAM" id="MobiDB-lite"/>
    </source>
</evidence>
<dbReference type="Proteomes" id="UP000197208">
    <property type="component" value="Unassembled WGS sequence"/>
</dbReference>
<feature type="region of interest" description="Disordered" evidence="1">
    <location>
        <begin position="110"/>
        <end position="131"/>
    </location>
</feature>
<gene>
    <name evidence="2" type="ORF">CBQ26_18000</name>
</gene>
<dbReference type="EMBL" id="NHMK01000030">
    <property type="protein sequence ID" value="OWL93957.1"/>
    <property type="molecule type" value="Genomic_DNA"/>
</dbReference>